<accession>A0AAV7NW97</accession>
<protein>
    <submittedName>
        <fullName evidence="1">Uncharacterized protein</fullName>
    </submittedName>
</protein>
<proteinExistence type="predicted"/>
<dbReference type="EMBL" id="JANPWB010000012">
    <property type="protein sequence ID" value="KAJ1118864.1"/>
    <property type="molecule type" value="Genomic_DNA"/>
</dbReference>
<reference evidence="1" key="1">
    <citation type="journal article" date="2022" name="bioRxiv">
        <title>Sequencing and chromosome-scale assembly of the giantPleurodeles waltlgenome.</title>
        <authorList>
            <person name="Brown T."/>
            <person name="Elewa A."/>
            <person name="Iarovenko S."/>
            <person name="Subramanian E."/>
            <person name="Araus A.J."/>
            <person name="Petzold A."/>
            <person name="Susuki M."/>
            <person name="Suzuki K.-i.T."/>
            <person name="Hayashi T."/>
            <person name="Toyoda A."/>
            <person name="Oliveira C."/>
            <person name="Osipova E."/>
            <person name="Leigh N.D."/>
            <person name="Simon A."/>
            <person name="Yun M.H."/>
        </authorList>
    </citation>
    <scope>NUCLEOTIDE SEQUENCE</scope>
    <source>
        <strain evidence="1">20211129_DDA</strain>
        <tissue evidence="1">Liver</tissue>
    </source>
</reference>
<keyword evidence="2" id="KW-1185">Reference proteome</keyword>
<organism evidence="1 2">
    <name type="scientific">Pleurodeles waltl</name>
    <name type="common">Iberian ribbed newt</name>
    <dbReference type="NCBI Taxonomy" id="8319"/>
    <lineage>
        <taxon>Eukaryota</taxon>
        <taxon>Metazoa</taxon>
        <taxon>Chordata</taxon>
        <taxon>Craniata</taxon>
        <taxon>Vertebrata</taxon>
        <taxon>Euteleostomi</taxon>
        <taxon>Amphibia</taxon>
        <taxon>Batrachia</taxon>
        <taxon>Caudata</taxon>
        <taxon>Salamandroidea</taxon>
        <taxon>Salamandridae</taxon>
        <taxon>Pleurodelinae</taxon>
        <taxon>Pleurodeles</taxon>
    </lineage>
</organism>
<dbReference type="Proteomes" id="UP001066276">
    <property type="component" value="Chromosome 8"/>
</dbReference>
<sequence length="166" mass="18217">MRACEVNRTSEDAAIGANTAKAEHCARSEMEGVICVISHLCLDKEESSAHSSLQTEVQELHSIPEAKTRAVMNYSGQGSSVEDLEKIKQKPISLSGDYKLLTKIRAIRVTPVGQALIHQDQCGFVSYWLMASNINLLIHAIDYFLCSQIPAVAIMVDTEKALDLVN</sequence>
<comment type="caution">
    <text evidence="1">The sequence shown here is derived from an EMBL/GenBank/DDBJ whole genome shotgun (WGS) entry which is preliminary data.</text>
</comment>
<gene>
    <name evidence="1" type="ORF">NDU88_007051</name>
</gene>
<dbReference type="AlphaFoldDB" id="A0AAV7NW97"/>
<name>A0AAV7NW97_PLEWA</name>
<evidence type="ECO:0000313" key="2">
    <source>
        <dbReference type="Proteomes" id="UP001066276"/>
    </source>
</evidence>
<evidence type="ECO:0000313" key="1">
    <source>
        <dbReference type="EMBL" id="KAJ1118864.1"/>
    </source>
</evidence>